<evidence type="ECO:0000256" key="2">
    <source>
        <dbReference type="SAM" id="MobiDB-lite"/>
    </source>
</evidence>
<evidence type="ECO:0000313" key="4">
    <source>
        <dbReference type="Proteomes" id="UP001485043"/>
    </source>
</evidence>
<proteinExistence type="predicted"/>
<sequence length="397" mass="44540">MPATSTQPVGRGNKSHLEASCARLKQELHTLRKSVTHQQVKQLTERSYEMEDLLISMQDDMEELQQERNAARAEAAALRKKLRERHQQAALAQLHRDASTSAVEESARCQEAFQATIGELKAELQGAHAKLQDAEAANVEMKDQLNRQCHEDEEQRRSCRSLQHQVDHWRRTCSELQESLHDKKEALQKLASPMSMQGLDSPDHLMQVQNLREQLLGAEEHAAGSQQILEALAACRLACSKSECQFNLSTVKPLLLDMSAGQPESNEGPVGSLDELLERLEGHDWKRAEAEAAWHLHHEACQRSAAIAMAALEQQVLRSRALEQMRLADVQELASMQHQLLQCNQTIWDLRSFIAGCRTYVNGSKLETQDEMGSCKQHNSEGSHALGTYPAVGHHLP</sequence>
<feature type="coiled-coil region" evidence="1">
    <location>
        <begin position="14"/>
        <end position="88"/>
    </location>
</feature>
<dbReference type="Proteomes" id="UP001485043">
    <property type="component" value="Unassembled WGS sequence"/>
</dbReference>
<organism evidence="3 4">
    <name type="scientific">Apatococcus fuscideae</name>
    <dbReference type="NCBI Taxonomy" id="2026836"/>
    <lineage>
        <taxon>Eukaryota</taxon>
        <taxon>Viridiplantae</taxon>
        <taxon>Chlorophyta</taxon>
        <taxon>core chlorophytes</taxon>
        <taxon>Trebouxiophyceae</taxon>
        <taxon>Chlorellales</taxon>
        <taxon>Chlorellaceae</taxon>
        <taxon>Apatococcus</taxon>
    </lineage>
</organism>
<gene>
    <name evidence="3" type="ORF">WJX84_006901</name>
</gene>
<keyword evidence="4" id="KW-1185">Reference proteome</keyword>
<protein>
    <submittedName>
        <fullName evidence="3">Uncharacterized protein</fullName>
    </submittedName>
</protein>
<dbReference type="AlphaFoldDB" id="A0AAW1T1P1"/>
<evidence type="ECO:0000256" key="1">
    <source>
        <dbReference type="SAM" id="Coils"/>
    </source>
</evidence>
<evidence type="ECO:0000313" key="3">
    <source>
        <dbReference type="EMBL" id="KAK9862818.1"/>
    </source>
</evidence>
<comment type="caution">
    <text evidence="3">The sequence shown here is derived from an EMBL/GenBank/DDBJ whole genome shotgun (WGS) entry which is preliminary data.</text>
</comment>
<accession>A0AAW1T1P1</accession>
<feature type="region of interest" description="Disordered" evidence="2">
    <location>
        <begin position="372"/>
        <end position="397"/>
    </location>
</feature>
<name>A0AAW1T1P1_9CHLO</name>
<keyword evidence="1" id="KW-0175">Coiled coil</keyword>
<dbReference type="EMBL" id="JALJOV010000551">
    <property type="protein sequence ID" value="KAK9862818.1"/>
    <property type="molecule type" value="Genomic_DNA"/>
</dbReference>
<reference evidence="3 4" key="1">
    <citation type="journal article" date="2024" name="Nat. Commun.">
        <title>Phylogenomics reveals the evolutionary origins of lichenization in chlorophyte algae.</title>
        <authorList>
            <person name="Puginier C."/>
            <person name="Libourel C."/>
            <person name="Otte J."/>
            <person name="Skaloud P."/>
            <person name="Haon M."/>
            <person name="Grisel S."/>
            <person name="Petersen M."/>
            <person name="Berrin J.G."/>
            <person name="Delaux P.M."/>
            <person name="Dal Grande F."/>
            <person name="Keller J."/>
        </authorList>
    </citation>
    <scope>NUCLEOTIDE SEQUENCE [LARGE SCALE GENOMIC DNA]</scope>
    <source>
        <strain evidence="3 4">SAG 2523</strain>
    </source>
</reference>
<feature type="coiled-coil region" evidence="1">
    <location>
        <begin position="117"/>
        <end position="151"/>
    </location>
</feature>